<sequence length="108" mass="11985">MGGLDEAIANFQHVRAKCPRRWDQIGPDDRRALTALVAAVEAIQEAVDTAQHYVPLPALKSGATWSDLAAATGEWTAEECRDAYLARVESLDWPEREHEEIRTLLEGS</sequence>
<evidence type="ECO:0000313" key="2">
    <source>
        <dbReference type="Proteomes" id="UP000562045"/>
    </source>
</evidence>
<dbReference type="AlphaFoldDB" id="A0A7Y9ZN62"/>
<evidence type="ECO:0000313" key="1">
    <source>
        <dbReference type="EMBL" id="NYI47946.1"/>
    </source>
</evidence>
<protein>
    <submittedName>
        <fullName evidence="1">Uncharacterized protein</fullName>
    </submittedName>
</protein>
<name>A0A7Y9ZN62_9ACTN</name>
<dbReference type="Proteomes" id="UP000562045">
    <property type="component" value="Unassembled WGS sequence"/>
</dbReference>
<dbReference type="RefSeq" id="WP_179652956.1">
    <property type="nucleotide sequence ID" value="NZ_JACBZM010000002.1"/>
</dbReference>
<organism evidence="1 2">
    <name type="scientific">Nocardioides aromaticivorans</name>
    <dbReference type="NCBI Taxonomy" id="200618"/>
    <lineage>
        <taxon>Bacteria</taxon>
        <taxon>Bacillati</taxon>
        <taxon>Actinomycetota</taxon>
        <taxon>Actinomycetes</taxon>
        <taxon>Propionibacteriales</taxon>
        <taxon>Nocardioidaceae</taxon>
        <taxon>Nocardioides</taxon>
    </lineage>
</organism>
<gene>
    <name evidence="1" type="ORF">BJ993_005092</name>
</gene>
<dbReference type="EMBL" id="JACBZM010000002">
    <property type="protein sequence ID" value="NYI47946.1"/>
    <property type="molecule type" value="Genomic_DNA"/>
</dbReference>
<comment type="caution">
    <text evidence="1">The sequence shown here is derived from an EMBL/GenBank/DDBJ whole genome shotgun (WGS) entry which is preliminary data.</text>
</comment>
<proteinExistence type="predicted"/>
<reference evidence="1 2" key="1">
    <citation type="submission" date="2020-07" db="EMBL/GenBank/DDBJ databases">
        <title>Sequencing the genomes of 1000 actinobacteria strains.</title>
        <authorList>
            <person name="Klenk H.-P."/>
        </authorList>
    </citation>
    <scope>NUCLEOTIDE SEQUENCE [LARGE SCALE GENOMIC DNA]</scope>
    <source>
        <strain evidence="1 2">DSM 15131</strain>
    </source>
</reference>
<accession>A0A7Y9ZN62</accession>